<comment type="caution">
    <text evidence="1">The sequence shown here is derived from an EMBL/GenBank/DDBJ whole genome shotgun (WGS) entry which is preliminary data.</text>
</comment>
<evidence type="ECO:0000313" key="2">
    <source>
        <dbReference type="Proteomes" id="UP001231649"/>
    </source>
</evidence>
<organism evidence="1 2">
    <name type="scientific">Mythimna loreyi</name>
    <dbReference type="NCBI Taxonomy" id="667449"/>
    <lineage>
        <taxon>Eukaryota</taxon>
        <taxon>Metazoa</taxon>
        <taxon>Ecdysozoa</taxon>
        <taxon>Arthropoda</taxon>
        <taxon>Hexapoda</taxon>
        <taxon>Insecta</taxon>
        <taxon>Pterygota</taxon>
        <taxon>Neoptera</taxon>
        <taxon>Endopterygota</taxon>
        <taxon>Lepidoptera</taxon>
        <taxon>Glossata</taxon>
        <taxon>Ditrysia</taxon>
        <taxon>Noctuoidea</taxon>
        <taxon>Noctuidae</taxon>
        <taxon>Noctuinae</taxon>
        <taxon>Hadenini</taxon>
        <taxon>Mythimna</taxon>
    </lineage>
</organism>
<dbReference type="EMBL" id="CM056801">
    <property type="protein sequence ID" value="KAJ8708812.1"/>
    <property type="molecule type" value="Genomic_DNA"/>
</dbReference>
<name>A0ACC2Q5S5_9NEOP</name>
<gene>
    <name evidence="1" type="ORF">PYW08_010194</name>
</gene>
<sequence length="451" mass="47958">MNLIIVAVISTCVAVVYGNTTCQTPNGRSGQCITLTECKPLVEIINNPKKTNQDVVLLQKSKCGAIEGSLVPKVCCPSESQAGPGDSLNGACRTPNGEIGKCVSIYSCQYISNMLKPPVSNENLSFVQKSKCESSEQYSVCCRPPPVTEVKTKYSAVGGTCQAQLTAFPPEPNSSCCGEMVAVGNKIVGAGGEATMIDEHPWTALIEYLNIMDSTISLSCGGSLISNKYVLTAAHCIAGKVLQTYTPNKVRLGEFDTSNDGKDCVAAAGGGEDCTDGAISFNIEKIIPHPKYGQTAKRNDIGLIRIQGTAPYTDFIRPICLPSKDLTLPENTPPSFSMSAVGWGKTEFKIRSDVKVQISLPFVKLDKCQSEYGGRHSSISLGTGQLCAGGLSGQDSCKGDSGGPLVYEYQSKFQLVGVISFGPADCGKEGLPGIYTNVYQYLDWIKSVIVQ</sequence>
<reference evidence="1" key="1">
    <citation type="submission" date="2023-03" db="EMBL/GenBank/DDBJ databases">
        <title>Chromosome-level genomes of two armyworms, Mythimna separata and Mythimna loreyi, provide insights into the biosynthesis and reception of sex pheromones.</title>
        <authorList>
            <person name="Zhao H."/>
        </authorList>
    </citation>
    <scope>NUCLEOTIDE SEQUENCE</scope>
    <source>
        <strain evidence="1">BeijingLab</strain>
    </source>
</reference>
<keyword evidence="2" id="KW-1185">Reference proteome</keyword>
<dbReference type="Proteomes" id="UP001231649">
    <property type="component" value="Chromosome 25"/>
</dbReference>
<proteinExistence type="predicted"/>
<protein>
    <submittedName>
        <fullName evidence="1">Uncharacterized protein</fullName>
    </submittedName>
</protein>
<accession>A0ACC2Q5S5</accession>
<evidence type="ECO:0000313" key="1">
    <source>
        <dbReference type="EMBL" id="KAJ8708812.1"/>
    </source>
</evidence>